<accession>A0AAW0JL37</accession>
<dbReference type="AlphaFoldDB" id="A0AAW0JL37"/>
<feature type="non-terminal residue" evidence="1">
    <location>
        <position position="1"/>
    </location>
</feature>
<dbReference type="EMBL" id="JBBHLL010000029">
    <property type="protein sequence ID" value="KAK7827748.1"/>
    <property type="molecule type" value="Genomic_DNA"/>
</dbReference>
<name>A0AAW0JL37_MYOGA</name>
<comment type="caution">
    <text evidence="1">The sequence shown here is derived from an EMBL/GenBank/DDBJ whole genome shotgun (WGS) entry which is preliminary data.</text>
</comment>
<gene>
    <name evidence="1" type="ORF">U0070_019572</name>
</gene>
<sequence length="99" mass="10705">EVPTVRDVEGQLLCLNCELQVGLPHRTAHSLGVRPWASHSASLSSDRLMRRLAAGQGSWPPKRSTVGRWASHGQEAQVSRRSSYPTAAAAVQTQSLFTG</sequence>
<keyword evidence="2" id="KW-1185">Reference proteome</keyword>
<organism evidence="1 2">
    <name type="scientific">Myodes glareolus</name>
    <name type="common">Bank vole</name>
    <name type="synonym">Clethrionomys glareolus</name>
    <dbReference type="NCBI Taxonomy" id="447135"/>
    <lineage>
        <taxon>Eukaryota</taxon>
        <taxon>Metazoa</taxon>
        <taxon>Chordata</taxon>
        <taxon>Craniata</taxon>
        <taxon>Vertebrata</taxon>
        <taxon>Euteleostomi</taxon>
        <taxon>Mammalia</taxon>
        <taxon>Eutheria</taxon>
        <taxon>Euarchontoglires</taxon>
        <taxon>Glires</taxon>
        <taxon>Rodentia</taxon>
        <taxon>Myomorpha</taxon>
        <taxon>Muroidea</taxon>
        <taxon>Cricetidae</taxon>
        <taxon>Arvicolinae</taxon>
        <taxon>Myodes</taxon>
    </lineage>
</organism>
<evidence type="ECO:0000313" key="1">
    <source>
        <dbReference type="EMBL" id="KAK7827748.1"/>
    </source>
</evidence>
<dbReference type="Proteomes" id="UP001488838">
    <property type="component" value="Unassembled WGS sequence"/>
</dbReference>
<reference evidence="1 2" key="1">
    <citation type="journal article" date="2023" name="bioRxiv">
        <title>Conserved and derived expression patterns and positive selection on dental genes reveal complex evolutionary context of ever-growing rodent molars.</title>
        <authorList>
            <person name="Calamari Z.T."/>
            <person name="Song A."/>
            <person name="Cohen E."/>
            <person name="Akter M."/>
            <person name="Roy R.D."/>
            <person name="Hallikas O."/>
            <person name="Christensen M.M."/>
            <person name="Li P."/>
            <person name="Marangoni P."/>
            <person name="Jernvall J."/>
            <person name="Klein O.D."/>
        </authorList>
    </citation>
    <scope>NUCLEOTIDE SEQUENCE [LARGE SCALE GENOMIC DNA]</scope>
    <source>
        <strain evidence="1">V071</strain>
    </source>
</reference>
<evidence type="ECO:0000313" key="2">
    <source>
        <dbReference type="Proteomes" id="UP001488838"/>
    </source>
</evidence>
<proteinExistence type="predicted"/>
<protein>
    <submittedName>
        <fullName evidence="1">Uncharacterized protein</fullName>
    </submittedName>
</protein>